<accession>A0A6I7HL85</accession>
<reference evidence="3 4" key="1">
    <citation type="submission" date="2018-07" db="EMBL/GenBank/DDBJ databases">
        <title>Genomic Encyclopedia of Type Strains, Phase IV (KMG-IV): sequencing the most valuable type-strain genomes for metagenomic binning, comparative biology and taxonomic classification.</title>
        <authorList>
            <person name="Goeker M."/>
        </authorList>
    </citation>
    <scope>NUCLEOTIDE SEQUENCE [LARGE SCALE GENOMIC DNA]</scope>
    <source>
        <strain evidence="3 4">DSM 25528</strain>
    </source>
</reference>
<keyword evidence="1" id="KW-1133">Transmembrane helix</keyword>
<dbReference type="EMBL" id="QPIX01000007">
    <property type="protein sequence ID" value="RCW23154.1"/>
    <property type="molecule type" value="Genomic_DNA"/>
</dbReference>
<dbReference type="Proteomes" id="UP000252582">
    <property type="component" value="Unassembled WGS sequence"/>
</dbReference>
<protein>
    <submittedName>
        <fullName evidence="3">EamA domain-containing membrane protein RarD</fullName>
    </submittedName>
</protein>
<dbReference type="SUPFAM" id="SSF103481">
    <property type="entry name" value="Multidrug resistance efflux transporter EmrE"/>
    <property type="match status" value="2"/>
</dbReference>
<feature type="domain" description="EamA" evidence="2">
    <location>
        <begin position="8"/>
        <end position="137"/>
    </location>
</feature>
<keyword evidence="1" id="KW-0472">Membrane</keyword>
<feature type="transmembrane region" description="Helical" evidence="1">
    <location>
        <begin position="236"/>
        <end position="255"/>
    </location>
</feature>
<name>A0A6I7HL85_9HYPH</name>
<feature type="transmembrane region" description="Helical" evidence="1">
    <location>
        <begin position="89"/>
        <end position="114"/>
    </location>
</feature>
<feature type="domain" description="EamA" evidence="2">
    <location>
        <begin position="153"/>
        <end position="282"/>
    </location>
</feature>
<feature type="transmembrane region" description="Helical" evidence="1">
    <location>
        <begin position="211"/>
        <end position="229"/>
    </location>
</feature>
<dbReference type="RefSeq" id="WP_114363599.1">
    <property type="nucleotide sequence ID" value="NZ_QPIX01000007.1"/>
</dbReference>
<feature type="transmembrane region" description="Helical" evidence="1">
    <location>
        <begin position="33"/>
        <end position="51"/>
    </location>
</feature>
<feature type="transmembrane region" description="Helical" evidence="1">
    <location>
        <begin position="267"/>
        <end position="287"/>
    </location>
</feature>
<comment type="caution">
    <text evidence="3">The sequence shown here is derived from an EMBL/GenBank/DDBJ whole genome shotgun (WGS) entry which is preliminary data.</text>
</comment>
<dbReference type="PANTHER" id="PTHR22911:SF102">
    <property type="entry name" value="MEMBRANE PROTEIN"/>
    <property type="match status" value="1"/>
</dbReference>
<feature type="transmembrane region" description="Helical" evidence="1">
    <location>
        <begin position="63"/>
        <end position="83"/>
    </location>
</feature>
<sequence length="301" mass="31748">MSPTIKSGILDMTVAMVLSGTIGWFVLKSGQSPVNVVFLRCLIGAPVLALLARRAGMLTLLDWRRLLLAMLGGVALVLNWLALFSAYPLASISAATIVYNVQPFMLVGLGVLFLGEKVSASKLVWLGLAFVGMLAMTLSGPPVEGNAQGNYLLGILLAVAAAFCYAVAAFVTKRLKGTSPYLIALVQVLTGIVMLAPLADWQALPSAPQDWAMVATLGIVHTGVMYAFLYSAIQKLPVVLTGTLSFLYPVVAVIVDMSAFGHVLTPVQALGGAAILFAAIATTLNLAPRALLLPKRRVSQR</sequence>
<evidence type="ECO:0000313" key="4">
    <source>
        <dbReference type="Proteomes" id="UP000252582"/>
    </source>
</evidence>
<feature type="transmembrane region" description="Helical" evidence="1">
    <location>
        <begin position="9"/>
        <end position="27"/>
    </location>
</feature>
<dbReference type="GO" id="GO:0016020">
    <property type="term" value="C:membrane"/>
    <property type="evidence" value="ECO:0007669"/>
    <property type="project" value="InterPro"/>
</dbReference>
<feature type="transmembrane region" description="Helical" evidence="1">
    <location>
        <begin position="151"/>
        <end position="172"/>
    </location>
</feature>
<evidence type="ECO:0000256" key="1">
    <source>
        <dbReference type="SAM" id="Phobius"/>
    </source>
</evidence>
<dbReference type="PANTHER" id="PTHR22911">
    <property type="entry name" value="ACYL-MALONYL CONDENSING ENZYME-RELATED"/>
    <property type="match status" value="1"/>
</dbReference>
<dbReference type="InterPro" id="IPR037185">
    <property type="entry name" value="EmrE-like"/>
</dbReference>
<keyword evidence="1" id="KW-0812">Transmembrane</keyword>
<dbReference type="InterPro" id="IPR000620">
    <property type="entry name" value="EamA_dom"/>
</dbReference>
<feature type="transmembrane region" description="Helical" evidence="1">
    <location>
        <begin position="123"/>
        <end position="139"/>
    </location>
</feature>
<keyword evidence="4" id="KW-1185">Reference proteome</keyword>
<feature type="transmembrane region" description="Helical" evidence="1">
    <location>
        <begin position="179"/>
        <end position="199"/>
    </location>
</feature>
<evidence type="ECO:0000259" key="2">
    <source>
        <dbReference type="Pfam" id="PF00892"/>
    </source>
</evidence>
<gene>
    <name evidence="3" type="ORF">DFR48_10723</name>
</gene>
<proteinExistence type="predicted"/>
<organism evidence="3 4">
    <name type="scientific">Ciceribacter lividus</name>
    <dbReference type="NCBI Taxonomy" id="1197950"/>
    <lineage>
        <taxon>Bacteria</taxon>
        <taxon>Pseudomonadati</taxon>
        <taxon>Pseudomonadota</taxon>
        <taxon>Alphaproteobacteria</taxon>
        <taxon>Hyphomicrobiales</taxon>
        <taxon>Rhizobiaceae</taxon>
        <taxon>Ciceribacter</taxon>
    </lineage>
</organism>
<dbReference type="Pfam" id="PF00892">
    <property type="entry name" value="EamA"/>
    <property type="match status" value="2"/>
</dbReference>
<evidence type="ECO:0000313" key="3">
    <source>
        <dbReference type="EMBL" id="RCW23154.1"/>
    </source>
</evidence>
<dbReference type="AlphaFoldDB" id="A0A6I7HL85"/>